<dbReference type="AlphaFoldDB" id="A0A9Q3YGD6"/>
<dbReference type="RefSeq" id="WP_228085583.1">
    <property type="nucleotide sequence ID" value="NZ_JACVHL010000002.1"/>
</dbReference>
<comment type="caution">
    <text evidence="1">The sequence shown here is derived from an EMBL/GenBank/DDBJ whole genome shotgun (WGS) entry which is preliminary data.</text>
</comment>
<accession>A0A9Q3YGD6</accession>
<evidence type="ECO:0000313" key="1">
    <source>
        <dbReference type="EMBL" id="MCC3803909.1"/>
    </source>
</evidence>
<gene>
    <name evidence="1" type="ORF">IB292_02550</name>
</gene>
<reference evidence="1" key="1">
    <citation type="submission" date="2020-09" db="EMBL/GenBank/DDBJ databases">
        <title>Genome sequence of Vibrio parahaemolyticus isolates.</title>
        <authorList>
            <person name="Hammerl J.A."/>
            <person name="Strauch E."/>
        </authorList>
    </citation>
    <scope>NUCLEOTIDE SEQUENCE</scope>
    <source>
        <strain evidence="1">17-VB00146</strain>
    </source>
</reference>
<proteinExistence type="predicted"/>
<protein>
    <submittedName>
        <fullName evidence="1">Uncharacterized protein</fullName>
    </submittedName>
</protein>
<dbReference type="EMBL" id="JACVHL010000002">
    <property type="protein sequence ID" value="MCC3803909.1"/>
    <property type="molecule type" value="Genomic_DNA"/>
</dbReference>
<name>A0A9Q3YGD6_VIBPH</name>
<dbReference type="Proteomes" id="UP000726777">
    <property type="component" value="Unassembled WGS sequence"/>
</dbReference>
<evidence type="ECO:0000313" key="2">
    <source>
        <dbReference type="Proteomes" id="UP000726777"/>
    </source>
</evidence>
<sequence length="212" mass="24027">MFINKAKNLDNILNNRETGIADSNEVDFAFKLHRKAAMFYLGNQDAKPSTENYQDAANYIKETTGVELSVEQAERVLNLFPSARIKLAVYNGCRDSEVRELVYEAACGFFAGSEAPHYGDEVKIDRFITHLQDQAKAMGYNVVKFFGEEKTMKDRKFDTEAVNFTQEVSDLKELKQTVSIDTSDIEALSNEEALAISFNVSHKLRFKPEDEV</sequence>
<organism evidence="1 2">
    <name type="scientific">Vibrio parahaemolyticus</name>
    <dbReference type="NCBI Taxonomy" id="670"/>
    <lineage>
        <taxon>Bacteria</taxon>
        <taxon>Pseudomonadati</taxon>
        <taxon>Pseudomonadota</taxon>
        <taxon>Gammaproteobacteria</taxon>
        <taxon>Vibrionales</taxon>
        <taxon>Vibrionaceae</taxon>
        <taxon>Vibrio</taxon>
    </lineage>
</organism>